<evidence type="ECO:0000313" key="3">
    <source>
        <dbReference type="Proteomes" id="UP000265515"/>
    </source>
</evidence>
<dbReference type="Gramene" id="GBG69251">
    <property type="protein sequence ID" value="GBG69251"/>
    <property type="gene ID" value="CBR_g3949"/>
</dbReference>
<dbReference type="EMBL" id="BFEA01000112">
    <property type="protein sequence ID" value="GBG69251.1"/>
    <property type="molecule type" value="Genomic_DNA"/>
</dbReference>
<evidence type="ECO:0000313" key="2">
    <source>
        <dbReference type="EMBL" id="GBG69251.1"/>
    </source>
</evidence>
<accession>A0A388KGT4</accession>
<evidence type="ECO:0000256" key="1">
    <source>
        <dbReference type="SAM" id="Phobius"/>
    </source>
</evidence>
<keyword evidence="1" id="KW-1133">Transmembrane helix</keyword>
<protein>
    <submittedName>
        <fullName evidence="2">Uncharacterized protein</fullName>
    </submittedName>
</protein>
<comment type="caution">
    <text evidence="2">The sequence shown here is derived from an EMBL/GenBank/DDBJ whole genome shotgun (WGS) entry which is preliminary data.</text>
</comment>
<keyword evidence="1" id="KW-0812">Transmembrane</keyword>
<organism evidence="2 3">
    <name type="scientific">Chara braunii</name>
    <name type="common">Braun's stonewort</name>
    <dbReference type="NCBI Taxonomy" id="69332"/>
    <lineage>
        <taxon>Eukaryota</taxon>
        <taxon>Viridiplantae</taxon>
        <taxon>Streptophyta</taxon>
        <taxon>Charophyceae</taxon>
        <taxon>Charales</taxon>
        <taxon>Characeae</taxon>
        <taxon>Chara</taxon>
    </lineage>
</organism>
<reference evidence="2 3" key="1">
    <citation type="journal article" date="2018" name="Cell">
        <title>The Chara Genome: Secondary Complexity and Implications for Plant Terrestrialization.</title>
        <authorList>
            <person name="Nishiyama T."/>
            <person name="Sakayama H."/>
            <person name="Vries J.D."/>
            <person name="Buschmann H."/>
            <person name="Saint-Marcoux D."/>
            <person name="Ullrich K.K."/>
            <person name="Haas F.B."/>
            <person name="Vanderstraeten L."/>
            <person name="Becker D."/>
            <person name="Lang D."/>
            <person name="Vosolsobe S."/>
            <person name="Rombauts S."/>
            <person name="Wilhelmsson P.K.I."/>
            <person name="Janitza P."/>
            <person name="Kern R."/>
            <person name="Heyl A."/>
            <person name="Rumpler F."/>
            <person name="Villalobos L.I.A.C."/>
            <person name="Clay J.M."/>
            <person name="Skokan R."/>
            <person name="Toyoda A."/>
            <person name="Suzuki Y."/>
            <person name="Kagoshima H."/>
            <person name="Schijlen E."/>
            <person name="Tajeshwar N."/>
            <person name="Catarino B."/>
            <person name="Hetherington A.J."/>
            <person name="Saltykova A."/>
            <person name="Bonnot C."/>
            <person name="Breuninger H."/>
            <person name="Symeonidi A."/>
            <person name="Radhakrishnan G.V."/>
            <person name="Van Nieuwerburgh F."/>
            <person name="Deforce D."/>
            <person name="Chang C."/>
            <person name="Karol K.G."/>
            <person name="Hedrich R."/>
            <person name="Ulvskov P."/>
            <person name="Glockner G."/>
            <person name="Delwiche C.F."/>
            <person name="Petrasek J."/>
            <person name="Van de Peer Y."/>
            <person name="Friml J."/>
            <person name="Beilby M."/>
            <person name="Dolan L."/>
            <person name="Kohara Y."/>
            <person name="Sugano S."/>
            <person name="Fujiyama A."/>
            <person name="Delaux P.-M."/>
            <person name="Quint M."/>
            <person name="TheiBen G."/>
            <person name="Hagemann M."/>
            <person name="Harholt J."/>
            <person name="Dunand C."/>
            <person name="Zachgo S."/>
            <person name="Langdale J."/>
            <person name="Maumus F."/>
            <person name="Straeten D.V.D."/>
            <person name="Gould S.B."/>
            <person name="Rensing S.A."/>
        </authorList>
    </citation>
    <scope>NUCLEOTIDE SEQUENCE [LARGE SCALE GENOMIC DNA]</scope>
    <source>
        <strain evidence="2 3">S276</strain>
    </source>
</reference>
<sequence>MHPLQPTIASPTCRQRHYNASIHVSCSVVLKALQTWPRIFFKKSSRSFLFKTSSSKHSIDRALARQAARVAGLPVLAGGIAVLAGVAGVAAGVVAGVAAGVAAGIAAGIAAGVAAGVGFISSRDQRHGKLQDLQDLQHLQEFQEEFQEELQQELQPELAS</sequence>
<feature type="transmembrane region" description="Helical" evidence="1">
    <location>
        <begin position="70"/>
        <end position="91"/>
    </location>
</feature>
<proteinExistence type="predicted"/>
<dbReference type="AlphaFoldDB" id="A0A388KGT4"/>
<keyword evidence="1" id="KW-0472">Membrane</keyword>
<name>A0A388KGT4_CHABU</name>
<dbReference type="Proteomes" id="UP000265515">
    <property type="component" value="Unassembled WGS sequence"/>
</dbReference>
<gene>
    <name evidence="2" type="ORF">CBR_g3949</name>
</gene>
<feature type="transmembrane region" description="Helical" evidence="1">
    <location>
        <begin position="97"/>
        <end position="120"/>
    </location>
</feature>
<keyword evidence="3" id="KW-1185">Reference proteome</keyword>